<reference evidence="1 2" key="2">
    <citation type="submission" date="2024-10" db="EMBL/GenBank/DDBJ databases">
        <authorList>
            <person name="Ryan C."/>
        </authorList>
    </citation>
    <scope>NUCLEOTIDE SEQUENCE [LARGE SCALE GENOMIC DNA]</scope>
</reference>
<dbReference type="InterPro" id="IPR039637">
    <property type="entry name" value="CNOT7/CNOT8/Pop2"/>
</dbReference>
<name>A0ABC8XHE5_9POAL</name>
<reference evidence="2" key="1">
    <citation type="submission" date="2024-06" db="EMBL/GenBank/DDBJ databases">
        <authorList>
            <person name="Ryan C."/>
        </authorList>
    </citation>
    <scope>NUCLEOTIDE SEQUENCE [LARGE SCALE GENOMIC DNA]</scope>
</reference>
<dbReference type="Proteomes" id="UP001497457">
    <property type="component" value="Chromosome 14rd"/>
</dbReference>
<keyword evidence="2" id="KW-1185">Reference proteome</keyword>
<dbReference type="EMBL" id="OZ075124">
    <property type="protein sequence ID" value="CAL4923885.1"/>
    <property type="molecule type" value="Genomic_DNA"/>
</dbReference>
<evidence type="ECO:0000313" key="1">
    <source>
        <dbReference type="EMBL" id="CAL4923885.1"/>
    </source>
</evidence>
<dbReference type="InterPro" id="IPR012337">
    <property type="entry name" value="RNaseH-like_sf"/>
</dbReference>
<sequence length="344" mass="36162">MNSAGAFYYPPGGQPYFAVAMPAPPYAPASASYPAATAVVPVQPLPTPYYSAAAAAAVPVQPLPAPCYAAAAFRMQPAPLPPPFRVHVRAVWADTLDAARRDMGYFAAHARCVAVKVHYPGVVFHAPVAGAGAGALAAEKHYATLKANTDALKPLQVGIAVCTDDGRVACWEFNLCDFDPAADQHAAGSLAHLQSRGLCCLEHRLRGIPMAELTALLRRSGLLGNRPGVSWITHAGAYHLAYLMKVIGGGKPLPGDVAGFLASLRRSLGEDVYDVATMAADCPNLPVGLEQIALSLRLPMPLSAHSLAGAGSVLALEAFLKLKPQVFRDNVARYRGVLQGLHSF</sequence>
<accession>A0ABC8XHE5</accession>
<evidence type="ECO:0000313" key="2">
    <source>
        <dbReference type="Proteomes" id="UP001497457"/>
    </source>
</evidence>
<dbReference type="AlphaFoldDB" id="A0ABC8XHE5"/>
<protein>
    <submittedName>
        <fullName evidence="1">Uncharacterized protein</fullName>
    </submittedName>
</protein>
<dbReference type="PANTHER" id="PTHR10797">
    <property type="entry name" value="CCR4-NOT TRANSCRIPTION COMPLEX SUBUNIT"/>
    <property type="match status" value="1"/>
</dbReference>
<gene>
    <name evidence="1" type="ORF">URODEC1_LOCUS22564</name>
</gene>
<proteinExistence type="predicted"/>
<organism evidence="1 2">
    <name type="scientific">Urochloa decumbens</name>
    <dbReference type="NCBI Taxonomy" id="240449"/>
    <lineage>
        <taxon>Eukaryota</taxon>
        <taxon>Viridiplantae</taxon>
        <taxon>Streptophyta</taxon>
        <taxon>Embryophyta</taxon>
        <taxon>Tracheophyta</taxon>
        <taxon>Spermatophyta</taxon>
        <taxon>Magnoliopsida</taxon>
        <taxon>Liliopsida</taxon>
        <taxon>Poales</taxon>
        <taxon>Poaceae</taxon>
        <taxon>PACMAD clade</taxon>
        <taxon>Panicoideae</taxon>
        <taxon>Panicodae</taxon>
        <taxon>Paniceae</taxon>
        <taxon>Melinidinae</taxon>
        <taxon>Urochloa</taxon>
    </lineage>
</organism>
<dbReference type="SUPFAM" id="SSF53098">
    <property type="entry name" value="Ribonuclease H-like"/>
    <property type="match status" value="1"/>
</dbReference>
<dbReference type="InterPro" id="IPR036397">
    <property type="entry name" value="RNaseH_sf"/>
</dbReference>
<dbReference type="Gene3D" id="3.30.420.10">
    <property type="entry name" value="Ribonuclease H-like superfamily/Ribonuclease H"/>
    <property type="match status" value="1"/>
</dbReference>